<dbReference type="FunFam" id="3.40.850.10:FF:000016">
    <property type="entry name" value="Kinesin-like protein"/>
    <property type="match status" value="1"/>
</dbReference>
<evidence type="ECO:0000259" key="11">
    <source>
        <dbReference type="PROSITE" id="PS50067"/>
    </source>
</evidence>
<evidence type="ECO:0000313" key="13">
    <source>
        <dbReference type="Proteomes" id="UP001603857"/>
    </source>
</evidence>
<proteinExistence type="inferred from homology"/>
<dbReference type="PANTHER" id="PTHR47968:SF61">
    <property type="entry name" value="ATP-BINDING MICROTUBULE MOTOR FAMILY PROTEIN"/>
    <property type="match status" value="1"/>
</dbReference>
<evidence type="ECO:0000256" key="3">
    <source>
        <dbReference type="ARBA" id="ARBA00022741"/>
    </source>
</evidence>
<gene>
    <name evidence="12" type="ORF">Fmac_000274</name>
</gene>
<sequence length="906" mass="102270">MVKTRHTPSMAQEHGNAAQEERIFVSIRVRPLNEKEKARHDVSDWECISGNTIRFKNAEPRSLSMDTYTFGKVFGEKCNTKQVYEQGIKEVALSVVRGVNSSIFAYGQTSSGKTHTMAGITEYAIRDIYEYIEKHKDREFVVKFSAMEIYNEAVRDLLNSGATSLRLLDDPEKGTVVEKLTEETLTERRQLQHLLQICSAERTTEETAMNETSSRSHQILRLTVESNPSDYVDTARSGALVASVNFVDLAGSERASQALSAGTRFREGSHINRSLLTLGTVIRKLSKGRNEHVPYRDSKLTRILQNSLGGNARTAIICTISPARSQVEQSRNTLLFASCAKQVTTNARVNLVMTDKLLVKQLQKELARMENELRSLTPNTMLLKEREVRIEQLEKEIEELTRQRNLFQSRVENFVQSAGKDRLSESSGVNNFLSRTDSASENLERTTATENSEDYFLLDGTSPTFAGPDPCHGWEAMASKAETDNNCKEHHRLQSIEIKEVQPENITDANTPPTPVSGENTPVKQVVNSHALQSRTESPQNTNNLIVDLSKKSNGSSESESPIFNAMSPPQTGKVDQETSKHPQISNLEQNESPRFNKLDQEPASPPLFDVKEPQLEELKKESITLPAEVEREKSCSLVCFEDKLPESKLFAIKRESSKNYSTIHKRDVSVEDVESFCDSDAEDTASVLNFVVRMNERAKQKPLTKDMDDIMVRARTSGFNKGMNKVKGVGFQGNAGALTPYNLERQQRDTIELWDACNVPLVHRSYFFLLIKGELSDSVYFDVELRRLSFLRDTFFSETNIAAHGTDATPNSSLMSLNRERKMLSKQVHKKFSRKERVELYKKWGIDLKSKHRSVQLAWRLWTDTKDSNHARESAALVAKLVGFIHSSEPQKKSFGFGFLSSRLN</sequence>
<keyword evidence="13" id="KW-1185">Reference proteome</keyword>
<keyword evidence="4 7" id="KW-0067">ATP-binding</keyword>
<feature type="compositionally biased region" description="Polar residues" evidence="10">
    <location>
        <begin position="582"/>
        <end position="594"/>
    </location>
</feature>
<keyword evidence="3 7" id="KW-0547">Nucleotide-binding</keyword>
<dbReference type="PROSITE" id="PS00411">
    <property type="entry name" value="KINESIN_MOTOR_1"/>
    <property type="match status" value="1"/>
</dbReference>
<evidence type="ECO:0000256" key="2">
    <source>
        <dbReference type="ARBA" id="ARBA00022701"/>
    </source>
</evidence>
<evidence type="ECO:0000256" key="9">
    <source>
        <dbReference type="SAM" id="Coils"/>
    </source>
</evidence>
<evidence type="ECO:0000256" key="8">
    <source>
        <dbReference type="RuleBase" id="RU000394"/>
    </source>
</evidence>
<keyword evidence="6 7" id="KW-0505">Motor protein</keyword>
<dbReference type="CDD" id="cd01374">
    <property type="entry name" value="KISc_CENP_E"/>
    <property type="match status" value="1"/>
</dbReference>
<dbReference type="GO" id="GO:0005524">
    <property type="term" value="F:ATP binding"/>
    <property type="evidence" value="ECO:0007669"/>
    <property type="project" value="UniProtKB-UniRule"/>
</dbReference>
<dbReference type="SUPFAM" id="SSF52540">
    <property type="entry name" value="P-loop containing nucleoside triphosphate hydrolases"/>
    <property type="match status" value="1"/>
</dbReference>
<evidence type="ECO:0000313" key="12">
    <source>
        <dbReference type="EMBL" id="KAL2346274.1"/>
    </source>
</evidence>
<feature type="coiled-coil region" evidence="9">
    <location>
        <begin position="352"/>
        <end position="410"/>
    </location>
</feature>
<accession>A0ABD1NDU6</accession>
<evidence type="ECO:0000256" key="4">
    <source>
        <dbReference type="ARBA" id="ARBA00022840"/>
    </source>
</evidence>
<dbReference type="AlphaFoldDB" id="A0ABD1NDU6"/>
<dbReference type="Proteomes" id="UP001603857">
    <property type="component" value="Unassembled WGS sequence"/>
</dbReference>
<feature type="compositionally biased region" description="Low complexity" evidence="10">
    <location>
        <begin position="552"/>
        <end position="561"/>
    </location>
</feature>
<dbReference type="GO" id="GO:0003774">
    <property type="term" value="F:cytoskeletal motor activity"/>
    <property type="evidence" value="ECO:0007669"/>
    <property type="project" value="UniProtKB-UniRule"/>
</dbReference>
<feature type="binding site" evidence="7">
    <location>
        <begin position="107"/>
        <end position="114"/>
    </location>
    <ligand>
        <name>ATP</name>
        <dbReference type="ChEBI" id="CHEBI:30616"/>
    </ligand>
</feature>
<organism evidence="12 13">
    <name type="scientific">Flemingia macrophylla</name>
    <dbReference type="NCBI Taxonomy" id="520843"/>
    <lineage>
        <taxon>Eukaryota</taxon>
        <taxon>Viridiplantae</taxon>
        <taxon>Streptophyta</taxon>
        <taxon>Embryophyta</taxon>
        <taxon>Tracheophyta</taxon>
        <taxon>Spermatophyta</taxon>
        <taxon>Magnoliopsida</taxon>
        <taxon>eudicotyledons</taxon>
        <taxon>Gunneridae</taxon>
        <taxon>Pentapetalae</taxon>
        <taxon>rosids</taxon>
        <taxon>fabids</taxon>
        <taxon>Fabales</taxon>
        <taxon>Fabaceae</taxon>
        <taxon>Papilionoideae</taxon>
        <taxon>50 kb inversion clade</taxon>
        <taxon>NPAAA clade</taxon>
        <taxon>indigoferoid/millettioid clade</taxon>
        <taxon>Phaseoleae</taxon>
        <taxon>Flemingia</taxon>
    </lineage>
</organism>
<dbReference type="InterPro" id="IPR036961">
    <property type="entry name" value="Kinesin_motor_dom_sf"/>
</dbReference>
<protein>
    <recommendedName>
        <fullName evidence="8">Kinesin-like protein</fullName>
    </recommendedName>
</protein>
<dbReference type="Pfam" id="PF11995">
    <property type="entry name" value="DUF3490"/>
    <property type="match status" value="1"/>
</dbReference>
<evidence type="ECO:0000256" key="10">
    <source>
        <dbReference type="SAM" id="MobiDB-lite"/>
    </source>
</evidence>
<dbReference type="PRINTS" id="PR00380">
    <property type="entry name" value="KINESINHEAVY"/>
</dbReference>
<dbReference type="GO" id="GO:0005874">
    <property type="term" value="C:microtubule"/>
    <property type="evidence" value="ECO:0007669"/>
    <property type="project" value="UniProtKB-KW"/>
</dbReference>
<evidence type="ECO:0000256" key="6">
    <source>
        <dbReference type="ARBA" id="ARBA00023175"/>
    </source>
</evidence>
<reference evidence="12 13" key="1">
    <citation type="submission" date="2024-08" db="EMBL/GenBank/DDBJ databases">
        <title>Insights into the chromosomal genome structure of Flemingia macrophylla.</title>
        <authorList>
            <person name="Ding Y."/>
            <person name="Zhao Y."/>
            <person name="Bi W."/>
            <person name="Wu M."/>
            <person name="Zhao G."/>
            <person name="Gong Y."/>
            <person name="Li W."/>
            <person name="Zhang P."/>
        </authorList>
    </citation>
    <scope>NUCLEOTIDE SEQUENCE [LARGE SCALE GENOMIC DNA]</scope>
    <source>
        <strain evidence="12">DYQJB</strain>
        <tissue evidence="12">Leaf</tissue>
    </source>
</reference>
<dbReference type="PANTHER" id="PTHR47968">
    <property type="entry name" value="CENTROMERE PROTEIN E"/>
    <property type="match status" value="1"/>
</dbReference>
<dbReference type="Pfam" id="PF00225">
    <property type="entry name" value="Kinesin"/>
    <property type="match status" value="1"/>
</dbReference>
<dbReference type="PROSITE" id="PS50067">
    <property type="entry name" value="KINESIN_MOTOR_2"/>
    <property type="match status" value="1"/>
</dbReference>
<evidence type="ECO:0000256" key="7">
    <source>
        <dbReference type="PROSITE-ProRule" id="PRU00283"/>
    </source>
</evidence>
<dbReference type="InterPro" id="IPR027417">
    <property type="entry name" value="P-loop_NTPase"/>
</dbReference>
<dbReference type="InterPro" id="IPR001752">
    <property type="entry name" value="Kinesin_motor_dom"/>
</dbReference>
<comment type="similarity">
    <text evidence="1">Belongs to the TRAFAC class myosin-kinesin ATPase superfamily. Kinesin family. KIN-7 subfamily.</text>
</comment>
<dbReference type="InterPro" id="IPR019821">
    <property type="entry name" value="Kinesin_motor_CS"/>
</dbReference>
<dbReference type="EMBL" id="JBGMDY010000001">
    <property type="protein sequence ID" value="KAL2346274.1"/>
    <property type="molecule type" value="Genomic_DNA"/>
</dbReference>
<feature type="region of interest" description="Disordered" evidence="10">
    <location>
        <begin position="551"/>
        <end position="604"/>
    </location>
</feature>
<evidence type="ECO:0000256" key="5">
    <source>
        <dbReference type="ARBA" id="ARBA00023054"/>
    </source>
</evidence>
<keyword evidence="5 9" id="KW-0175">Coiled coil</keyword>
<evidence type="ECO:0000256" key="1">
    <source>
        <dbReference type="ARBA" id="ARBA00007310"/>
    </source>
</evidence>
<keyword evidence="2 8" id="KW-0493">Microtubule</keyword>
<dbReference type="InterPro" id="IPR027640">
    <property type="entry name" value="Kinesin-like_fam"/>
</dbReference>
<dbReference type="InterPro" id="IPR021881">
    <property type="entry name" value="NACK_C"/>
</dbReference>
<name>A0ABD1NDU6_9FABA</name>
<dbReference type="SMART" id="SM00129">
    <property type="entry name" value="KISc"/>
    <property type="match status" value="1"/>
</dbReference>
<dbReference type="Gene3D" id="3.40.850.10">
    <property type="entry name" value="Kinesin motor domain"/>
    <property type="match status" value="1"/>
</dbReference>
<comment type="caution">
    <text evidence="12">The sequence shown here is derived from an EMBL/GenBank/DDBJ whole genome shotgun (WGS) entry which is preliminary data.</text>
</comment>
<feature type="domain" description="Kinesin motor" evidence="11">
    <location>
        <begin position="22"/>
        <end position="343"/>
    </location>
</feature>